<organism evidence="12 13">
    <name type="scientific">Ictidomys tridecemlineatus</name>
    <name type="common">Thirteen-lined ground squirrel</name>
    <name type="synonym">Spermophilus tridecemlineatus</name>
    <dbReference type="NCBI Taxonomy" id="43179"/>
    <lineage>
        <taxon>Eukaryota</taxon>
        <taxon>Metazoa</taxon>
        <taxon>Chordata</taxon>
        <taxon>Craniata</taxon>
        <taxon>Vertebrata</taxon>
        <taxon>Euteleostomi</taxon>
        <taxon>Mammalia</taxon>
        <taxon>Eutheria</taxon>
        <taxon>Euarchontoglires</taxon>
        <taxon>Glires</taxon>
        <taxon>Rodentia</taxon>
        <taxon>Sciuromorpha</taxon>
        <taxon>Sciuridae</taxon>
        <taxon>Xerinae</taxon>
        <taxon>Marmotini</taxon>
        <taxon>Ictidomys</taxon>
    </lineage>
</organism>
<evidence type="ECO:0000256" key="9">
    <source>
        <dbReference type="SAM" id="Phobius"/>
    </source>
</evidence>
<dbReference type="InterPro" id="IPR043504">
    <property type="entry name" value="Peptidase_S1_PA_chymotrypsin"/>
</dbReference>
<dbReference type="SUPFAM" id="SSF50494">
    <property type="entry name" value="Trypsin-like serine proteases"/>
    <property type="match status" value="1"/>
</dbReference>
<dbReference type="GO" id="GO:0006508">
    <property type="term" value="P:proteolysis"/>
    <property type="evidence" value="ECO:0007669"/>
    <property type="project" value="UniProtKB-KW"/>
</dbReference>
<name>I3NHA7_ICTTR</name>
<reference evidence="12" key="3">
    <citation type="submission" date="2025-09" db="UniProtKB">
        <authorList>
            <consortium name="Ensembl"/>
        </authorList>
    </citation>
    <scope>IDENTIFICATION</scope>
</reference>
<keyword evidence="1 7" id="KW-0645">Protease</keyword>
<dbReference type="InterPro" id="IPR033116">
    <property type="entry name" value="TRYPSIN_SER"/>
</dbReference>
<dbReference type="PROSITE" id="PS00135">
    <property type="entry name" value="TRYPSIN_SER"/>
    <property type="match status" value="1"/>
</dbReference>
<feature type="region of interest" description="Disordered" evidence="8">
    <location>
        <begin position="33"/>
        <end position="98"/>
    </location>
</feature>
<keyword evidence="13" id="KW-1185">Reference proteome</keyword>
<keyword evidence="4 7" id="KW-0720">Serine protease</keyword>
<evidence type="ECO:0000256" key="4">
    <source>
        <dbReference type="ARBA" id="ARBA00022825"/>
    </source>
</evidence>
<dbReference type="PROSITE" id="PS50240">
    <property type="entry name" value="TRYPSIN_DOM"/>
    <property type="match status" value="1"/>
</dbReference>
<feature type="transmembrane region" description="Helical" evidence="9">
    <location>
        <begin position="354"/>
        <end position="374"/>
    </location>
</feature>
<dbReference type="InterPro" id="IPR018114">
    <property type="entry name" value="TRYPSIN_HIS"/>
</dbReference>
<dbReference type="PANTHER" id="PTHR24253">
    <property type="entry name" value="TRANSMEMBRANE PROTEASE SERINE"/>
    <property type="match status" value="1"/>
</dbReference>
<evidence type="ECO:0000256" key="6">
    <source>
        <dbReference type="ARBA" id="ARBA00023180"/>
    </source>
</evidence>
<dbReference type="Proteomes" id="UP000005215">
    <property type="component" value="Unassembled WGS sequence"/>
</dbReference>
<dbReference type="Gene3D" id="2.40.10.10">
    <property type="entry name" value="Trypsin-like serine proteases"/>
    <property type="match status" value="1"/>
</dbReference>
<dbReference type="GO" id="GO:0004252">
    <property type="term" value="F:serine-type endopeptidase activity"/>
    <property type="evidence" value="ECO:0007669"/>
    <property type="project" value="InterPro"/>
</dbReference>
<dbReference type="CDD" id="cd00190">
    <property type="entry name" value="Tryp_SPc"/>
    <property type="match status" value="1"/>
</dbReference>
<dbReference type="PROSITE" id="PS00134">
    <property type="entry name" value="TRYPSIN_HIS"/>
    <property type="match status" value="1"/>
</dbReference>
<protein>
    <recommendedName>
        <fullName evidence="11">Peptidase S1 domain-containing protein</fullName>
    </recommendedName>
</protein>
<keyword evidence="6" id="KW-0325">Glycoprotein</keyword>
<dbReference type="AlphaFoldDB" id="I3NHA7"/>
<evidence type="ECO:0000313" key="12">
    <source>
        <dbReference type="Ensembl" id="ENSSTOP00000023754.1"/>
    </source>
</evidence>
<dbReference type="Pfam" id="PF00089">
    <property type="entry name" value="Trypsin"/>
    <property type="match status" value="1"/>
</dbReference>
<evidence type="ECO:0000256" key="10">
    <source>
        <dbReference type="SAM" id="SignalP"/>
    </source>
</evidence>
<proteinExistence type="predicted"/>
<dbReference type="InterPro" id="IPR001314">
    <property type="entry name" value="Peptidase_S1A"/>
</dbReference>
<evidence type="ECO:0000256" key="3">
    <source>
        <dbReference type="ARBA" id="ARBA00022801"/>
    </source>
</evidence>
<keyword evidence="9" id="KW-1133">Transmembrane helix</keyword>
<evidence type="ECO:0000259" key="11">
    <source>
        <dbReference type="PROSITE" id="PS50240"/>
    </source>
</evidence>
<evidence type="ECO:0000313" key="13">
    <source>
        <dbReference type="Proteomes" id="UP000005215"/>
    </source>
</evidence>
<dbReference type="FunCoup" id="I3NHA7">
    <property type="interactions" value="23"/>
</dbReference>
<dbReference type="FunFam" id="2.40.10.10:FF:000006">
    <property type="entry name" value="Serine proteinase stubble"/>
    <property type="match status" value="1"/>
</dbReference>
<feature type="compositionally biased region" description="Low complexity" evidence="8">
    <location>
        <begin position="71"/>
        <end position="81"/>
    </location>
</feature>
<evidence type="ECO:0000256" key="1">
    <source>
        <dbReference type="ARBA" id="ARBA00022670"/>
    </source>
</evidence>
<evidence type="ECO:0000256" key="5">
    <source>
        <dbReference type="ARBA" id="ARBA00023157"/>
    </source>
</evidence>
<dbReference type="InParanoid" id="I3NHA7"/>
<feature type="compositionally biased region" description="Low complexity" evidence="8">
    <location>
        <begin position="33"/>
        <end position="50"/>
    </location>
</feature>
<dbReference type="PRINTS" id="PR00722">
    <property type="entry name" value="CHYMOTRYPSIN"/>
</dbReference>
<feature type="domain" description="Peptidase S1" evidence="11">
    <location>
        <begin position="115"/>
        <end position="349"/>
    </location>
</feature>
<reference evidence="13" key="1">
    <citation type="submission" date="2011-11" db="EMBL/GenBank/DDBJ databases">
        <title>The Draft Genome of Spermophilus tridecemlineatus.</title>
        <authorList>
            <consortium name="The Broad Institute Genome Assembly &amp; Analysis Group"/>
            <consortium name="Computational R&amp;D Group"/>
            <consortium name="and Sequencing Platform"/>
            <person name="Di Palma F."/>
            <person name="Alfoldi J."/>
            <person name="Johnson J."/>
            <person name="Berlin A."/>
            <person name="Gnerre S."/>
            <person name="Jaffe D."/>
            <person name="MacCallum I."/>
            <person name="Young S."/>
            <person name="Walker B.J."/>
            <person name="Lindblad-Toh K."/>
        </authorList>
    </citation>
    <scope>NUCLEOTIDE SEQUENCE [LARGE SCALE GENOMIC DNA]</scope>
</reference>
<evidence type="ECO:0000256" key="7">
    <source>
        <dbReference type="RuleBase" id="RU363034"/>
    </source>
</evidence>
<sequence>MASLSYREDGIPFLGLLLWLQLLGLLLSGASAGAATRPRSPGGRRWPSGSEAPASSRHLKIPKIPHPAVAPAPAGAPGSGATSEPTVGPFLKSNGDSNPFPDVLPSACGHRTMRIYGGKKAPQRKWPWQVSLQSYNRHVCGGSLITNRLVLTAAHCVLSQTHYRVILGNNKLNEFDENAVMVPVKDVYPHQGFETKNLTNDIAIALLAFPVNYSPYIQPICLPERPFTVNAETLCWVTGWGRMERNVRPMILRETEQKILSQKICRKRYEDYFGVPKYTVREGMICGYHDVQRRSPCWGDSGGPLACEVNNTWIQIGVVSWGYMCGRDLLPAVYTEVFYFKKWLNLTVNQASHIYHMGVYMLLICLLLPEAILVTM</sequence>
<dbReference type="HOGENOM" id="CLU_006842_0_4_1"/>
<dbReference type="InterPro" id="IPR001254">
    <property type="entry name" value="Trypsin_dom"/>
</dbReference>
<dbReference type="EMBL" id="AGTP01071159">
    <property type="status" value="NOT_ANNOTATED_CDS"/>
    <property type="molecule type" value="Genomic_DNA"/>
</dbReference>
<keyword evidence="2 10" id="KW-0732">Signal</keyword>
<dbReference type="Ensembl" id="ENSSTOT00000027631.1">
    <property type="protein sequence ID" value="ENSSTOP00000023754.1"/>
    <property type="gene ID" value="ENSSTOG00000019671.1"/>
</dbReference>
<dbReference type="SMART" id="SM00020">
    <property type="entry name" value="Tryp_SPc"/>
    <property type="match status" value="1"/>
</dbReference>
<dbReference type="PANTHER" id="PTHR24253:SF159">
    <property type="entry name" value="SERINE PROTEASE 42"/>
    <property type="match status" value="1"/>
</dbReference>
<accession>I3NHA7</accession>
<keyword evidence="3 7" id="KW-0378">Hydrolase</keyword>
<dbReference type="OMA" id="CGHRITE"/>
<dbReference type="GeneTree" id="ENSGT00940000162829"/>
<dbReference type="InterPro" id="IPR009003">
    <property type="entry name" value="Peptidase_S1_PA"/>
</dbReference>
<dbReference type="eggNOG" id="KOG3627">
    <property type="taxonomic scope" value="Eukaryota"/>
</dbReference>
<feature type="chain" id="PRO_5003678198" description="Peptidase S1 domain-containing protein" evidence="10">
    <location>
        <begin position="33"/>
        <end position="376"/>
    </location>
</feature>
<evidence type="ECO:0000256" key="2">
    <source>
        <dbReference type="ARBA" id="ARBA00022729"/>
    </source>
</evidence>
<keyword evidence="9" id="KW-0812">Transmembrane</keyword>
<reference evidence="12" key="2">
    <citation type="submission" date="2025-08" db="UniProtKB">
        <authorList>
            <consortium name="Ensembl"/>
        </authorList>
    </citation>
    <scope>IDENTIFICATION</scope>
</reference>
<feature type="signal peptide" evidence="10">
    <location>
        <begin position="1"/>
        <end position="32"/>
    </location>
</feature>
<keyword evidence="9" id="KW-0472">Membrane</keyword>
<evidence type="ECO:0000256" key="8">
    <source>
        <dbReference type="SAM" id="MobiDB-lite"/>
    </source>
</evidence>
<dbReference type="STRING" id="43179.ENSSTOP00000023754"/>
<keyword evidence="5" id="KW-1015">Disulfide bond</keyword>